<dbReference type="Pfam" id="PF05938">
    <property type="entry name" value="Self-incomp_S1"/>
    <property type="match status" value="1"/>
</dbReference>
<dbReference type="EMBL" id="JAFEMO010000003">
    <property type="protein sequence ID" value="KAH7572940.1"/>
    <property type="molecule type" value="Genomic_DNA"/>
</dbReference>
<dbReference type="Proteomes" id="UP000827721">
    <property type="component" value="Unassembled WGS sequence"/>
</dbReference>
<accession>A0ABQ8I8K0</accession>
<comment type="similarity">
    <text evidence="2 6">Belongs to the plant self-incompatibility (S1) protein family.</text>
</comment>
<gene>
    <name evidence="8" type="ORF">JRO89_XS03G0039300</name>
</gene>
<sequence length="223" mass="25929">MSANNVLWFIKLETSGFCGVRVSKFLACDWHRRLGADEGTDGAMRMREANNQTKSCSANEGGLESGGSELSTGMLGSSFANMSRARMMSYLFLITILLVFTSQTQTAFAILINPKYRVRISNEFRNNDYPLIMHCWSHDDDLGVHTIWKAGEWYWEFRNKFLGRTHFLCDMKHGSKEKTIDVYDSDNRSLQCNNHRICRWIVKDDGFFFYKESVRSFLKYNDW</sequence>
<keyword evidence="7" id="KW-0812">Transmembrane</keyword>
<name>A0ABQ8I8K0_9ROSI</name>
<evidence type="ECO:0000256" key="5">
    <source>
        <dbReference type="ARBA" id="ARBA00022729"/>
    </source>
</evidence>
<dbReference type="InterPro" id="IPR010264">
    <property type="entry name" value="Self-incomp_S1"/>
</dbReference>
<keyword evidence="5" id="KW-0732">Signal</keyword>
<keyword evidence="9" id="KW-1185">Reference proteome</keyword>
<evidence type="ECO:0000313" key="9">
    <source>
        <dbReference type="Proteomes" id="UP000827721"/>
    </source>
</evidence>
<evidence type="ECO:0000256" key="2">
    <source>
        <dbReference type="ARBA" id="ARBA00005581"/>
    </source>
</evidence>
<proteinExistence type="inferred from homology"/>
<evidence type="ECO:0000313" key="8">
    <source>
        <dbReference type="EMBL" id="KAH7572940.1"/>
    </source>
</evidence>
<evidence type="ECO:0000256" key="1">
    <source>
        <dbReference type="ARBA" id="ARBA00004613"/>
    </source>
</evidence>
<keyword evidence="7" id="KW-0472">Membrane</keyword>
<evidence type="ECO:0000256" key="7">
    <source>
        <dbReference type="SAM" id="Phobius"/>
    </source>
</evidence>
<dbReference type="PANTHER" id="PTHR31232">
    <property type="match status" value="1"/>
</dbReference>
<keyword evidence="7" id="KW-1133">Transmembrane helix</keyword>
<comment type="subcellular location">
    <subcellularLocation>
        <location evidence="1 6">Secreted</location>
    </subcellularLocation>
</comment>
<feature type="transmembrane region" description="Helical" evidence="7">
    <location>
        <begin position="90"/>
        <end position="112"/>
    </location>
</feature>
<comment type="caution">
    <text evidence="8">The sequence shown here is derived from an EMBL/GenBank/DDBJ whole genome shotgun (WGS) entry which is preliminary data.</text>
</comment>
<organism evidence="8 9">
    <name type="scientific">Xanthoceras sorbifolium</name>
    <dbReference type="NCBI Taxonomy" id="99658"/>
    <lineage>
        <taxon>Eukaryota</taxon>
        <taxon>Viridiplantae</taxon>
        <taxon>Streptophyta</taxon>
        <taxon>Embryophyta</taxon>
        <taxon>Tracheophyta</taxon>
        <taxon>Spermatophyta</taxon>
        <taxon>Magnoliopsida</taxon>
        <taxon>eudicotyledons</taxon>
        <taxon>Gunneridae</taxon>
        <taxon>Pentapetalae</taxon>
        <taxon>rosids</taxon>
        <taxon>malvids</taxon>
        <taxon>Sapindales</taxon>
        <taxon>Sapindaceae</taxon>
        <taxon>Xanthoceroideae</taxon>
        <taxon>Xanthoceras</taxon>
    </lineage>
</organism>
<evidence type="ECO:0000256" key="6">
    <source>
        <dbReference type="RuleBase" id="RU367044"/>
    </source>
</evidence>
<keyword evidence="3 6" id="KW-0713">Self-incompatibility</keyword>
<protein>
    <recommendedName>
        <fullName evidence="6">S-protein homolog</fullName>
    </recommendedName>
</protein>
<evidence type="ECO:0000256" key="4">
    <source>
        <dbReference type="ARBA" id="ARBA00022525"/>
    </source>
</evidence>
<evidence type="ECO:0000256" key="3">
    <source>
        <dbReference type="ARBA" id="ARBA00022471"/>
    </source>
</evidence>
<reference evidence="8 9" key="1">
    <citation type="submission" date="2021-02" db="EMBL/GenBank/DDBJ databases">
        <title>Plant Genome Project.</title>
        <authorList>
            <person name="Zhang R.-G."/>
        </authorList>
    </citation>
    <scope>NUCLEOTIDE SEQUENCE [LARGE SCALE GENOMIC DNA]</scope>
    <source>
        <tissue evidence="8">Leaves</tissue>
    </source>
</reference>
<keyword evidence="4 6" id="KW-0964">Secreted</keyword>
<dbReference type="PANTHER" id="PTHR31232:SF155">
    <property type="entry name" value="PLANT SELF-INCOMPATIBILITY PROTEIN S1 FAMILY"/>
    <property type="match status" value="1"/>
</dbReference>